<keyword evidence="1" id="KW-1133">Transmembrane helix</keyword>
<organism evidence="2 3">
    <name type="scientific">Bhargavaea ginsengi</name>
    <dbReference type="NCBI Taxonomy" id="426757"/>
    <lineage>
        <taxon>Bacteria</taxon>
        <taxon>Bacillati</taxon>
        <taxon>Bacillota</taxon>
        <taxon>Bacilli</taxon>
        <taxon>Bacillales</taxon>
        <taxon>Caryophanaceae</taxon>
        <taxon>Bhargavaea</taxon>
    </lineage>
</organism>
<dbReference type="STRING" id="426757.SAMN04488127_2048"/>
<evidence type="ECO:0000313" key="2">
    <source>
        <dbReference type="EMBL" id="SEJ51237.1"/>
    </source>
</evidence>
<protein>
    <submittedName>
        <fullName evidence="2">Uncharacterized protein</fullName>
    </submittedName>
</protein>
<keyword evidence="1" id="KW-0472">Membrane</keyword>
<evidence type="ECO:0000256" key="1">
    <source>
        <dbReference type="SAM" id="Phobius"/>
    </source>
</evidence>
<keyword evidence="3" id="KW-1185">Reference proteome</keyword>
<accession>A0A1H6ZI92</accession>
<gene>
    <name evidence="2" type="ORF">SAMN04488127_2048</name>
</gene>
<dbReference type="AlphaFoldDB" id="A0A1H6ZI92"/>
<evidence type="ECO:0000313" key="3">
    <source>
        <dbReference type="Proteomes" id="UP000199200"/>
    </source>
</evidence>
<keyword evidence="1" id="KW-0812">Transmembrane</keyword>
<dbReference type="EMBL" id="FNZF01000003">
    <property type="protein sequence ID" value="SEJ51237.1"/>
    <property type="molecule type" value="Genomic_DNA"/>
</dbReference>
<dbReference type="Proteomes" id="UP000199200">
    <property type="component" value="Unassembled WGS sequence"/>
</dbReference>
<feature type="transmembrane region" description="Helical" evidence="1">
    <location>
        <begin position="38"/>
        <end position="63"/>
    </location>
</feature>
<proteinExistence type="predicted"/>
<reference evidence="3" key="1">
    <citation type="submission" date="2016-10" db="EMBL/GenBank/DDBJ databases">
        <authorList>
            <person name="Varghese N."/>
            <person name="Submissions S."/>
        </authorList>
    </citation>
    <scope>NUCLEOTIDE SEQUENCE [LARGE SCALE GENOMIC DNA]</scope>
    <source>
        <strain evidence="3">CGMCC 1.6763</strain>
    </source>
</reference>
<sequence length="81" mass="8212">MGITFWLKLFGSAMVVVGIIAGIGTADAGAGPEGGLMNLMVALSVLVIIVSIGILMHGIAAVLERLDEKGASHEHPAGDTE</sequence>
<dbReference type="RefSeq" id="WP_092053320.1">
    <property type="nucleotide sequence ID" value="NZ_FNZF01000003.1"/>
</dbReference>
<name>A0A1H6ZI92_9BACL</name>